<dbReference type="GO" id="GO:0046872">
    <property type="term" value="F:metal ion binding"/>
    <property type="evidence" value="ECO:0007669"/>
    <property type="project" value="UniProtKB-KW"/>
</dbReference>
<keyword evidence="2" id="KW-0479">Metal-binding</keyword>
<sequence>MLSSLEILRALKNLDLLKNAPALWWPSAGEFEVILGAILTQNTRFKQVLKSLENLKLAGILSADSNASLHDLATISIEKLIPHIVPSGFYRQKARYVCLLSQNILRDFQDFKTFQKQVNREWLLKQLGIGPESADAILNYACLRPVMVVDRYTYQFLLSLGLDIKDYDMLQKFFMQGITNNLDKVLALYEYKLDLAAIYARFHGKIVEYMRASAKPQLKELNGFY</sequence>
<gene>
    <name evidence="6" type="primary">magIII</name>
    <name evidence="6" type="ORF">SNTW_01860</name>
</gene>
<dbReference type="NCBIfam" id="NF010494">
    <property type="entry name" value="PRK13913.1"/>
    <property type="match status" value="1"/>
</dbReference>
<keyword evidence="3" id="KW-0408">Iron</keyword>
<dbReference type="InterPro" id="IPR023170">
    <property type="entry name" value="HhH_base_excis_C"/>
</dbReference>
<dbReference type="GO" id="GO:0051539">
    <property type="term" value="F:4 iron, 4 sulfur cluster binding"/>
    <property type="evidence" value="ECO:0007669"/>
    <property type="project" value="UniProtKB-KW"/>
</dbReference>
<evidence type="ECO:0000259" key="5">
    <source>
        <dbReference type="SMART" id="SM00478"/>
    </source>
</evidence>
<proteinExistence type="predicted"/>
<evidence type="ECO:0000313" key="7">
    <source>
        <dbReference type="Proteomes" id="UP000317935"/>
    </source>
</evidence>
<dbReference type="EMBL" id="AP019774">
    <property type="protein sequence ID" value="BCD69541.1"/>
    <property type="molecule type" value="Genomic_DNA"/>
</dbReference>
<dbReference type="Proteomes" id="UP000317935">
    <property type="component" value="Chromosome"/>
</dbReference>
<dbReference type="CDD" id="cd00056">
    <property type="entry name" value="ENDO3c"/>
    <property type="match status" value="1"/>
</dbReference>
<dbReference type="OrthoDB" id="9802365at2"/>
<dbReference type="Gene3D" id="1.10.340.30">
    <property type="entry name" value="Hypothetical protein, domain 2"/>
    <property type="match status" value="1"/>
</dbReference>
<keyword evidence="4" id="KW-0411">Iron-sulfur</keyword>
<dbReference type="SUPFAM" id="SSF48150">
    <property type="entry name" value="DNA-glycosylase"/>
    <property type="match status" value="1"/>
</dbReference>
<organism evidence="6 7">
    <name type="scientific">Helicobacter suis</name>
    <dbReference type="NCBI Taxonomy" id="104628"/>
    <lineage>
        <taxon>Bacteria</taxon>
        <taxon>Pseudomonadati</taxon>
        <taxon>Campylobacterota</taxon>
        <taxon>Epsilonproteobacteria</taxon>
        <taxon>Campylobacterales</taxon>
        <taxon>Helicobacteraceae</taxon>
        <taxon>Helicobacter</taxon>
    </lineage>
</organism>
<dbReference type="SMART" id="SM00478">
    <property type="entry name" value="ENDO3c"/>
    <property type="match status" value="1"/>
</dbReference>
<dbReference type="Pfam" id="PF00730">
    <property type="entry name" value="HhH-GPD"/>
    <property type="match status" value="1"/>
</dbReference>
<dbReference type="InterPro" id="IPR003265">
    <property type="entry name" value="HhH-GPD_domain"/>
</dbReference>
<dbReference type="InterPro" id="IPR011257">
    <property type="entry name" value="DNA_glycosylase"/>
</dbReference>
<accession>A0A6J4CW07</accession>
<evidence type="ECO:0000256" key="1">
    <source>
        <dbReference type="ARBA" id="ARBA00022485"/>
    </source>
</evidence>
<reference evidence="6 7" key="1">
    <citation type="submission" date="2019-06" db="EMBL/GenBank/DDBJ databases">
        <title>Complete genome sequence of Helicobacter suis SNTW101c.</title>
        <authorList>
            <person name="Rimbara E."/>
            <person name="Suzuki M."/>
            <person name="Matsui H."/>
            <person name="Nakamura M."/>
            <person name="Mori S."/>
            <person name="Shibayama K."/>
        </authorList>
    </citation>
    <scope>NUCLEOTIDE SEQUENCE [LARGE SCALE GENOMIC DNA]</scope>
    <source>
        <strain evidence="6 7">SNTW101c</strain>
    </source>
</reference>
<dbReference type="Gene3D" id="1.10.1670.10">
    <property type="entry name" value="Helix-hairpin-Helix base-excision DNA repair enzymes (C-terminal)"/>
    <property type="match status" value="1"/>
</dbReference>
<feature type="domain" description="HhH-GPD" evidence="5">
    <location>
        <begin position="39"/>
        <end position="198"/>
    </location>
</feature>
<name>A0A6J4CW07_9HELI</name>
<dbReference type="PANTHER" id="PTHR10359">
    <property type="entry name" value="A/G-SPECIFIC ADENINE GLYCOSYLASE/ENDONUCLEASE III"/>
    <property type="match status" value="1"/>
</dbReference>
<dbReference type="AlphaFoldDB" id="A0A6J4CW07"/>
<evidence type="ECO:0000256" key="3">
    <source>
        <dbReference type="ARBA" id="ARBA00023004"/>
    </source>
</evidence>
<evidence type="ECO:0000313" key="6">
    <source>
        <dbReference type="EMBL" id="BCD69541.1"/>
    </source>
</evidence>
<dbReference type="RefSeq" id="WP_064430073.1">
    <property type="nucleotide sequence ID" value="NZ_AP019774.1"/>
</dbReference>
<evidence type="ECO:0000256" key="2">
    <source>
        <dbReference type="ARBA" id="ARBA00022723"/>
    </source>
</evidence>
<dbReference type="GO" id="GO:0003824">
    <property type="term" value="F:catalytic activity"/>
    <property type="evidence" value="ECO:0007669"/>
    <property type="project" value="InterPro"/>
</dbReference>
<dbReference type="GO" id="GO:0006284">
    <property type="term" value="P:base-excision repair"/>
    <property type="evidence" value="ECO:0007669"/>
    <property type="project" value="InterPro"/>
</dbReference>
<evidence type="ECO:0000256" key="4">
    <source>
        <dbReference type="ARBA" id="ARBA00023014"/>
    </source>
</evidence>
<protein>
    <submittedName>
        <fullName evidence="6">3-methyladenine DNA glycosylase MagIII</fullName>
    </submittedName>
</protein>
<keyword evidence="1" id="KW-0004">4Fe-4S</keyword>
<dbReference type="PANTHER" id="PTHR10359:SF19">
    <property type="entry name" value="DNA REPAIR GLYCOSYLASE MJ1434-RELATED"/>
    <property type="match status" value="1"/>
</dbReference>